<dbReference type="EMBL" id="JACOOI010000031">
    <property type="protein sequence ID" value="MBC5645486.1"/>
    <property type="molecule type" value="Genomic_DNA"/>
</dbReference>
<accession>A0ABR7E812</accession>
<evidence type="ECO:0000313" key="1">
    <source>
        <dbReference type="EMBL" id="MBC5645486.1"/>
    </source>
</evidence>
<keyword evidence="2" id="KW-1185">Reference proteome</keyword>
<gene>
    <name evidence="1" type="ORF">H8S77_21610</name>
</gene>
<comment type="caution">
    <text evidence="1">The sequence shown here is derived from an EMBL/GenBank/DDBJ whole genome shotgun (WGS) entry which is preliminary data.</text>
</comment>
<protein>
    <submittedName>
        <fullName evidence="1">Glycosyltransferase family 1 protein</fullName>
    </submittedName>
</protein>
<dbReference type="RefSeq" id="WP_186961141.1">
    <property type="nucleotide sequence ID" value="NZ_JACOOI010000031.1"/>
</dbReference>
<dbReference type="Proteomes" id="UP000644010">
    <property type="component" value="Unassembled WGS sequence"/>
</dbReference>
<proteinExistence type="predicted"/>
<evidence type="ECO:0000313" key="2">
    <source>
        <dbReference type="Proteomes" id="UP000644010"/>
    </source>
</evidence>
<dbReference type="Gene3D" id="3.40.50.2000">
    <property type="entry name" value="Glycogen Phosphorylase B"/>
    <property type="match status" value="1"/>
</dbReference>
<dbReference type="SUPFAM" id="SSF53756">
    <property type="entry name" value="UDP-Glycosyltransferase/glycogen phosphorylase"/>
    <property type="match status" value="1"/>
</dbReference>
<organism evidence="1 2">
    <name type="scientific">Parabacteroides segnis</name>
    <dbReference type="NCBI Taxonomy" id="2763058"/>
    <lineage>
        <taxon>Bacteria</taxon>
        <taxon>Pseudomonadati</taxon>
        <taxon>Bacteroidota</taxon>
        <taxon>Bacteroidia</taxon>
        <taxon>Bacteroidales</taxon>
        <taxon>Tannerellaceae</taxon>
        <taxon>Parabacteroides</taxon>
    </lineage>
</organism>
<name>A0ABR7E812_9BACT</name>
<sequence>MKILIDPRCMFNYASFYIQGLHEFYGKNNVSFAKHEFKEVSYEYYRIMCYEIRDGQKIKRIVIDYQDFNTIVNDAYAWCDIYAKINVSKEDYNSGKYSKLLCIPPGFGIKIYGLWGSCWQALKNTFNIHKNGWNLYGTKSMYIREYLSNWHSRATLNTYLAEQRSFPNYIFFISTLWDNRIQSTPTNQLRAKFIRICKSLKNKHFEGGLFAKPTNPDYEKYSDLVFKQKYKHIDYIKSTQKSAIVFNVPSVLDCHGWKLGEFLAMGKAIISMPLFNHLAFPLIDGTHIRFCQDEEDIEKAILDIIYDEQKREKMEQAAKKYFLDNATPLKVIEQIHCKALSDYP</sequence>
<reference evidence="1 2" key="1">
    <citation type="submission" date="2020-08" db="EMBL/GenBank/DDBJ databases">
        <title>Genome public.</title>
        <authorList>
            <person name="Liu C."/>
            <person name="Sun Q."/>
        </authorList>
    </citation>
    <scope>NUCLEOTIDE SEQUENCE [LARGE SCALE GENOMIC DNA]</scope>
    <source>
        <strain evidence="1 2">BX2</strain>
    </source>
</reference>